<dbReference type="InterPro" id="IPR013325">
    <property type="entry name" value="RNA_pol_sigma_r2"/>
</dbReference>
<dbReference type="GO" id="GO:0006352">
    <property type="term" value="P:DNA-templated transcription initiation"/>
    <property type="evidence" value="ECO:0007669"/>
    <property type="project" value="InterPro"/>
</dbReference>
<evidence type="ECO:0000256" key="2">
    <source>
        <dbReference type="ARBA" id="ARBA00023082"/>
    </source>
</evidence>
<gene>
    <name evidence="6" type="ORF">BKP45_06750</name>
</gene>
<accession>A0A1S2MC12</accession>
<dbReference type="InterPro" id="IPR014284">
    <property type="entry name" value="RNA_pol_sigma-70_dom"/>
</dbReference>
<proteinExistence type="predicted"/>
<dbReference type="Gene3D" id="1.10.10.10">
    <property type="entry name" value="Winged helix-like DNA-binding domain superfamily/Winged helix DNA-binding domain"/>
    <property type="match status" value="1"/>
</dbReference>
<feature type="domain" description="RNA polymerase sigma-70 region 2" evidence="5">
    <location>
        <begin position="11"/>
        <end position="77"/>
    </location>
</feature>
<name>A0A1S2MC12_9BACI</name>
<reference evidence="6 7" key="1">
    <citation type="submission" date="2016-10" db="EMBL/GenBank/DDBJ databases">
        <title>Draft genome sequences of four alkaliphilic bacteria belonging to the Anaerobacillus genus.</title>
        <authorList>
            <person name="Bassil N.M."/>
            <person name="Lloyd J.R."/>
        </authorList>
    </citation>
    <scope>NUCLEOTIDE SEQUENCE [LARGE SCALE GENOMIC DNA]</scope>
    <source>
        <strain evidence="6 7">DSM 22531</strain>
    </source>
</reference>
<keyword evidence="1" id="KW-0805">Transcription regulation</keyword>
<keyword evidence="4" id="KW-0804">Transcription</keyword>
<dbReference type="AlphaFoldDB" id="A0A1S2MC12"/>
<evidence type="ECO:0000256" key="4">
    <source>
        <dbReference type="ARBA" id="ARBA00023163"/>
    </source>
</evidence>
<keyword evidence="2" id="KW-0731">Sigma factor</keyword>
<dbReference type="InterPro" id="IPR007627">
    <property type="entry name" value="RNA_pol_sigma70_r2"/>
</dbReference>
<dbReference type="Pfam" id="PF04542">
    <property type="entry name" value="Sigma70_r2"/>
    <property type="match status" value="1"/>
</dbReference>
<evidence type="ECO:0000256" key="1">
    <source>
        <dbReference type="ARBA" id="ARBA00023015"/>
    </source>
</evidence>
<dbReference type="Gene3D" id="1.10.1740.10">
    <property type="match status" value="1"/>
</dbReference>
<dbReference type="PANTHER" id="PTHR30385">
    <property type="entry name" value="SIGMA FACTOR F FLAGELLAR"/>
    <property type="match status" value="1"/>
</dbReference>
<dbReference type="NCBIfam" id="TIGR02937">
    <property type="entry name" value="sigma70-ECF"/>
    <property type="match status" value="1"/>
</dbReference>
<dbReference type="SUPFAM" id="SSF88659">
    <property type="entry name" value="Sigma3 and sigma4 domains of RNA polymerase sigma factors"/>
    <property type="match status" value="1"/>
</dbReference>
<keyword evidence="7" id="KW-1185">Reference proteome</keyword>
<dbReference type="GO" id="GO:0016987">
    <property type="term" value="F:sigma factor activity"/>
    <property type="evidence" value="ECO:0007669"/>
    <property type="project" value="UniProtKB-KW"/>
</dbReference>
<evidence type="ECO:0000313" key="7">
    <source>
        <dbReference type="Proteomes" id="UP000180057"/>
    </source>
</evidence>
<dbReference type="STRING" id="472963.BKP45_06750"/>
<dbReference type="SUPFAM" id="SSF88946">
    <property type="entry name" value="Sigma2 domain of RNA polymerase sigma factors"/>
    <property type="match status" value="1"/>
</dbReference>
<evidence type="ECO:0000259" key="5">
    <source>
        <dbReference type="Pfam" id="PF04542"/>
    </source>
</evidence>
<sequence>MNVTELPFEQLVEKFEPLIKKQIKQLNQTVHYDELYQIGLIALWEASKNFDETKGYFPSFAQKYVRGKMLHHLKKEQTFQQRFQIYLEPESVEKIPAQEFQKQRPFPLERIVPLLSKTERIWFVEYYENDIGPTAIAKQYNVPVDTVKKWRKRAIERIRSNLKTSELLDLVDF</sequence>
<dbReference type="Proteomes" id="UP000180057">
    <property type="component" value="Unassembled WGS sequence"/>
</dbReference>
<dbReference type="InterPro" id="IPR013324">
    <property type="entry name" value="RNA_pol_sigma_r3/r4-like"/>
</dbReference>
<dbReference type="RefSeq" id="WP_071388887.1">
    <property type="nucleotide sequence ID" value="NZ_MLQS01000001.1"/>
</dbReference>
<comment type="caution">
    <text evidence="6">The sequence shown here is derived from an EMBL/GenBank/DDBJ whole genome shotgun (WGS) entry which is preliminary data.</text>
</comment>
<organism evidence="6 7">
    <name type="scientific">Anaerobacillus alkalidiazotrophicus</name>
    <dbReference type="NCBI Taxonomy" id="472963"/>
    <lineage>
        <taxon>Bacteria</taxon>
        <taxon>Bacillati</taxon>
        <taxon>Bacillota</taxon>
        <taxon>Bacilli</taxon>
        <taxon>Bacillales</taxon>
        <taxon>Bacillaceae</taxon>
        <taxon>Anaerobacillus</taxon>
    </lineage>
</organism>
<keyword evidence="3" id="KW-0238">DNA-binding</keyword>
<dbReference type="GO" id="GO:0003677">
    <property type="term" value="F:DNA binding"/>
    <property type="evidence" value="ECO:0007669"/>
    <property type="project" value="UniProtKB-KW"/>
</dbReference>
<dbReference type="EMBL" id="MLQS01000001">
    <property type="protein sequence ID" value="OIJ22332.1"/>
    <property type="molecule type" value="Genomic_DNA"/>
</dbReference>
<evidence type="ECO:0000256" key="3">
    <source>
        <dbReference type="ARBA" id="ARBA00023125"/>
    </source>
</evidence>
<evidence type="ECO:0000313" key="6">
    <source>
        <dbReference type="EMBL" id="OIJ22332.1"/>
    </source>
</evidence>
<protein>
    <recommendedName>
        <fullName evidence="5">RNA polymerase sigma-70 region 2 domain-containing protein</fullName>
    </recommendedName>
</protein>
<dbReference type="InterPro" id="IPR036388">
    <property type="entry name" value="WH-like_DNA-bd_sf"/>
</dbReference>
<dbReference type="PANTHER" id="PTHR30385:SF4">
    <property type="entry name" value="RNA POLYMERASE SIGMA-E FACTOR"/>
    <property type="match status" value="1"/>
</dbReference>